<comment type="similarity">
    <text evidence="1 2">Belongs to the small heat shock protein (HSP20) family.</text>
</comment>
<protein>
    <submittedName>
        <fullName evidence="4">Hsp20/alpha crystallin family protein</fullName>
    </submittedName>
</protein>
<dbReference type="EMBL" id="SWLG01000034">
    <property type="protein sequence ID" value="TLS34961.1"/>
    <property type="molecule type" value="Genomic_DNA"/>
</dbReference>
<proteinExistence type="inferred from homology"/>
<dbReference type="CDD" id="cd06464">
    <property type="entry name" value="ACD_sHsps-like"/>
    <property type="match status" value="1"/>
</dbReference>
<dbReference type="Gene3D" id="2.60.40.790">
    <property type="match status" value="1"/>
</dbReference>
<evidence type="ECO:0000256" key="2">
    <source>
        <dbReference type="RuleBase" id="RU003616"/>
    </source>
</evidence>
<sequence length="145" mass="17273">MEQWNKFHDWKKNMNKFMGNDFWNEFQDMFAGNGPLVNLYESGNELLCLINVPGLSNINDVDLYVHYRTLKIRGKTRFSFKGFRVIQEEIHQGNFERIVELPFPVRDKPIDATYKKGVLMVHLHRLVESQEKDNRIQIKNLEDKD</sequence>
<reference evidence="4 5" key="1">
    <citation type="submission" date="2019-04" db="EMBL/GenBank/DDBJ databases">
        <title>Bacillus caeni sp. nov., a bacterium isolated from mangrove sediment.</title>
        <authorList>
            <person name="Huang H."/>
            <person name="Mo K."/>
            <person name="Hu Y."/>
        </authorList>
    </citation>
    <scope>NUCLEOTIDE SEQUENCE [LARGE SCALE GENOMIC DNA]</scope>
    <source>
        <strain evidence="4 5">HB172195</strain>
    </source>
</reference>
<gene>
    <name evidence="4" type="ORF">FCL54_22905</name>
</gene>
<feature type="domain" description="SHSP" evidence="3">
    <location>
        <begin position="27"/>
        <end position="141"/>
    </location>
</feature>
<dbReference type="AlphaFoldDB" id="A0A5R9EVY0"/>
<dbReference type="InterPro" id="IPR008978">
    <property type="entry name" value="HSP20-like_chaperone"/>
</dbReference>
<evidence type="ECO:0000313" key="5">
    <source>
        <dbReference type="Proteomes" id="UP000308230"/>
    </source>
</evidence>
<name>A0A5R9EVY0_9BACL</name>
<comment type="caution">
    <text evidence="4">The sequence shown here is derived from an EMBL/GenBank/DDBJ whole genome shotgun (WGS) entry which is preliminary data.</text>
</comment>
<dbReference type="Pfam" id="PF00011">
    <property type="entry name" value="HSP20"/>
    <property type="match status" value="1"/>
</dbReference>
<dbReference type="RefSeq" id="WP_138129623.1">
    <property type="nucleotide sequence ID" value="NZ_SWLG01000034.1"/>
</dbReference>
<dbReference type="InterPro" id="IPR002068">
    <property type="entry name" value="A-crystallin/Hsp20_dom"/>
</dbReference>
<dbReference type="SUPFAM" id="SSF49764">
    <property type="entry name" value="HSP20-like chaperones"/>
    <property type="match status" value="1"/>
</dbReference>
<accession>A0A5R9EVY0</accession>
<dbReference type="OrthoDB" id="1806521at2"/>
<keyword evidence="5" id="KW-1185">Reference proteome</keyword>
<organism evidence="4 5">
    <name type="scientific">Exobacillus caeni</name>
    <dbReference type="NCBI Taxonomy" id="2574798"/>
    <lineage>
        <taxon>Bacteria</taxon>
        <taxon>Bacillati</taxon>
        <taxon>Bacillota</taxon>
        <taxon>Bacilli</taxon>
        <taxon>Bacillales</taxon>
        <taxon>Guptibacillaceae</taxon>
        <taxon>Exobacillus</taxon>
    </lineage>
</organism>
<evidence type="ECO:0000313" key="4">
    <source>
        <dbReference type="EMBL" id="TLS34961.1"/>
    </source>
</evidence>
<dbReference type="PROSITE" id="PS01031">
    <property type="entry name" value="SHSP"/>
    <property type="match status" value="1"/>
</dbReference>
<evidence type="ECO:0000259" key="3">
    <source>
        <dbReference type="PROSITE" id="PS01031"/>
    </source>
</evidence>
<dbReference type="Proteomes" id="UP000308230">
    <property type="component" value="Unassembled WGS sequence"/>
</dbReference>
<evidence type="ECO:0000256" key="1">
    <source>
        <dbReference type="PROSITE-ProRule" id="PRU00285"/>
    </source>
</evidence>